<gene>
    <name evidence="1" type="ORF">CLOSTHATH_03399</name>
</gene>
<dbReference type="Proteomes" id="UP000004968">
    <property type="component" value="Unassembled WGS sequence"/>
</dbReference>
<dbReference type="EMBL" id="ACIO01000279">
    <property type="protein sequence ID" value="EFC98388.1"/>
    <property type="molecule type" value="Genomic_DNA"/>
</dbReference>
<organism evidence="1 2">
    <name type="scientific">Hungatella hathewayi DSM 13479</name>
    <dbReference type="NCBI Taxonomy" id="566550"/>
    <lineage>
        <taxon>Bacteria</taxon>
        <taxon>Bacillati</taxon>
        <taxon>Bacillota</taxon>
        <taxon>Clostridia</taxon>
        <taxon>Lachnospirales</taxon>
        <taxon>Lachnospiraceae</taxon>
        <taxon>Hungatella</taxon>
    </lineage>
</organism>
<sequence>MGIFQIYRLHCYNFFKKLPVLFRLMNKPKTNLGLTLHNVPAIVSLSYISF</sequence>
<accession>D3AIF9</accession>
<comment type="caution">
    <text evidence="1">The sequence shown here is derived from an EMBL/GenBank/DDBJ whole genome shotgun (WGS) entry which is preliminary data.</text>
</comment>
<dbReference type="AlphaFoldDB" id="D3AIF9"/>
<proteinExistence type="predicted"/>
<evidence type="ECO:0000313" key="2">
    <source>
        <dbReference type="Proteomes" id="UP000004968"/>
    </source>
</evidence>
<protein>
    <submittedName>
        <fullName evidence="1">Uncharacterized protein</fullName>
    </submittedName>
</protein>
<reference evidence="1 2" key="1">
    <citation type="submission" date="2010-01" db="EMBL/GenBank/DDBJ databases">
        <authorList>
            <person name="Weinstock G."/>
            <person name="Sodergren E."/>
            <person name="Clifton S."/>
            <person name="Fulton L."/>
            <person name="Fulton B."/>
            <person name="Courtney L."/>
            <person name="Fronick C."/>
            <person name="Harrison M."/>
            <person name="Strong C."/>
            <person name="Farmer C."/>
            <person name="Delahaunty K."/>
            <person name="Markovic C."/>
            <person name="Hall O."/>
            <person name="Minx P."/>
            <person name="Tomlinson C."/>
            <person name="Mitreva M."/>
            <person name="Nelson J."/>
            <person name="Hou S."/>
            <person name="Wollam A."/>
            <person name="Pepin K.H."/>
            <person name="Johnson M."/>
            <person name="Bhonagiri V."/>
            <person name="Nash W.E."/>
            <person name="Warren W."/>
            <person name="Chinwalla A."/>
            <person name="Mardis E.R."/>
            <person name="Wilson R.K."/>
        </authorList>
    </citation>
    <scope>NUCLEOTIDE SEQUENCE [LARGE SCALE GENOMIC DNA]</scope>
    <source>
        <strain evidence="1 2">DSM 13479</strain>
    </source>
</reference>
<evidence type="ECO:0000313" key="1">
    <source>
        <dbReference type="EMBL" id="EFC98388.1"/>
    </source>
</evidence>
<dbReference type="HOGENOM" id="CLU_3118651_0_0_9"/>
<name>D3AIF9_9FIRM</name>